<organism evidence="13 14">
    <name type="scientific">Oceanococcus atlanticus</name>
    <dbReference type="NCBI Taxonomy" id="1317117"/>
    <lineage>
        <taxon>Bacteria</taxon>
        <taxon>Pseudomonadati</taxon>
        <taxon>Pseudomonadota</taxon>
        <taxon>Gammaproteobacteria</taxon>
        <taxon>Chromatiales</taxon>
        <taxon>Oceanococcaceae</taxon>
        <taxon>Oceanococcus</taxon>
    </lineage>
</organism>
<dbReference type="Proteomes" id="UP000192342">
    <property type="component" value="Unassembled WGS sequence"/>
</dbReference>
<dbReference type="OrthoDB" id="9802030at2"/>
<proteinExistence type="predicted"/>
<evidence type="ECO:0000256" key="5">
    <source>
        <dbReference type="ARBA" id="ARBA00022793"/>
    </source>
</evidence>
<dbReference type="NCBIfam" id="TIGR00163">
    <property type="entry name" value="PS_decarb"/>
    <property type="match status" value="1"/>
</dbReference>
<dbReference type="InterPro" id="IPR003817">
    <property type="entry name" value="PS_Dcarbxylase"/>
</dbReference>
<evidence type="ECO:0000256" key="6">
    <source>
        <dbReference type="ARBA" id="ARBA00023098"/>
    </source>
</evidence>
<dbReference type="GO" id="GO:0006646">
    <property type="term" value="P:phosphatidylethanolamine biosynthetic process"/>
    <property type="evidence" value="ECO:0007669"/>
    <property type="project" value="UniProtKB-UniPathway"/>
</dbReference>
<keyword evidence="8" id="KW-0594">Phospholipid biosynthesis</keyword>
<evidence type="ECO:0000256" key="4">
    <source>
        <dbReference type="ARBA" id="ARBA00022516"/>
    </source>
</evidence>
<keyword evidence="14" id="KW-1185">Reference proteome</keyword>
<dbReference type="STRING" id="1317117.ATO7_13938"/>
<dbReference type="EMBL" id="AQQV01000003">
    <property type="protein sequence ID" value="ORE86403.1"/>
    <property type="molecule type" value="Genomic_DNA"/>
</dbReference>
<dbReference type="InterPro" id="IPR033177">
    <property type="entry name" value="PSD-B"/>
</dbReference>
<dbReference type="EC" id="4.1.1.65" evidence="3"/>
<comment type="pathway">
    <text evidence="12">Phospholipid metabolism; phosphatidylethanolamine biosynthesis.</text>
</comment>
<keyword evidence="6" id="KW-0443">Lipid metabolism</keyword>
<dbReference type="PANTHER" id="PTHR10067:SF6">
    <property type="entry name" value="PHOSPHATIDYLSERINE DECARBOXYLASE PROENZYME, MITOCHONDRIAL"/>
    <property type="match status" value="1"/>
</dbReference>
<sequence length="294" mass="33411">MNSSVRKLDQWEQLNFLLTNRLPRHALTRFMGWFSRIENRWLARVSIALWQRFADDLRLDEAEQQQFNSLRACFIRRLRPGARPVDTRPNILISPCDAVIGECGEIRGRTVFQAKGYPYELDELIPDPQIQQKYQDGVYVTLRLKSSMYHRFHAPVDCTIQQIEYVSGDTWNVNPPALKRIEKLYCRNERAVVPLVDTATAGSVCLVPVAAILVASMQFHGLDEPLDLSYAGPNRIAISEQYSKGDEIGYFQHGSTIVLFATKNFELLPGREPGVVIRMGEPLLSDSSTTPDAL</sequence>
<gene>
    <name evidence="13" type="ORF">ATO7_13938</name>
</gene>
<keyword evidence="11" id="KW-0670">Pyruvate</keyword>
<evidence type="ECO:0000256" key="3">
    <source>
        <dbReference type="ARBA" id="ARBA00012243"/>
    </source>
</evidence>
<keyword evidence="9" id="KW-0456">Lyase</keyword>
<protein>
    <recommendedName>
        <fullName evidence="3">phosphatidylserine decarboxylase</fullName>
        <ecNumber evidence="3">4.1.1.65</ecNumber>
    </recommendedName>
</protein>
<dbReference type="RefSeq" id="WP_083562727.1">
    <property type="nucleotide sequence ID" value="NZ_AQQV01000003.1"/>
</dbReference>
<keyword evidence="10" id="KW-1208">Phospholipid metabolism</keyword>
<evidence type="ECO:0000256" key="1">
    <source>
        <dbReference type="ARBA" id="ARBA00001928"/>
    </source>
</evidence>
<evidence type="ECO:0000256" key="11">
    <source>
        <dbReference type="ARBA" id="ARBA00023317"/>
    </source>
</evidence>
<dbReference type="PANTHER" id="PTHR10067">
    <property type="entry name" value="PHOSPHATIDYLSERINE DECARBOXYLASE"/>
    <property type="match status" value="1"/>
</dbReference>
<keyword evidence="5" id="KW-0210">Decarboxylase</keyword>
<comment type="caution">
    <text evidence="13">The sequence shown here is derived from an EMBL/GenBank/DDBJ whole genome shotgun (WGS) entry which is preliminary data.</text>
</comment>
<dbReference type="UniPathway" id="UPA00558"/>
<comment type="cofactor">
    <cofactor evidence="1">
        <name>pyruvate</name>
        <dbReference type="ChEBI" id="CHEBI:15361"/>
    </cofactor>
</comment>
<evidence type="ECO:0000313" key="13">
    <source>
        <dbReference type="EMBL" id="ORE86403.1"/>
    </source>
</evidence>
<name>A0A1Y1SCX0_9GAMM</name>
<evidence type="ECO:0000256" key="12">
    <source>
        <dbReference type="ARBA" id="ARBA00024326"/>
    </source>
</evidence>
<evidence type="ECO:0000313" key="14">
    <source>
        <dbReference type="Proteomes" id="UP000192342"/>
    </source>
</evidence>
<accession>A0A1Y1SCX0</accession>
<evidence type="ECO:0000256" key="7">
    <source>
        <dbReference type="ARBA" id="ARBA00023145"/>
    </source>
</evidence>
<evidence type="ECO:0000256" key="2">
    <source>
        <dbReference type="ARBA" id="ARBA00005189"/>
    </source>
</evidence>
<keyword evidence="7" id="KW-0865">Zymogen</keyword>
<evidence type="ECO:0000256" key="9">
    <source>
        <dbReference type="ARBA" id="ARBA00023239"/>
    </source>
</evidence>
<reference evidence="13 14" key="1">
    <citation type="submission" date="2013-04" db="EMBL/GenBank/DDBJ databases">
        <title>Oceanococcus atlanticus 22II-S10r2 Genome Sequencing.</title>
        <authorList>
            <person name="Lai Q."/>
            <person name="Li G."/>
            <person name="Shao Z."/>
        </authorList>
    </citation>
    <scope>NUCLEOTIDE SEQUENCE [LARGE SCALE GENOMIC DNA]</scope>
    <source>
        <strain evidence="13 14">22II-S10r2</strain>
    </source>
</reference>
<dbReference type="Pfam" id="PF02666">
    <property type="entry name" value="PS_Dcarbxylase"/>
    <property type="match status" value="1"/>
</dbReference>
<dbReference type="AlphaFoldDB" id="A0A1Y1SCX0"/>
<evidence type="ECO:0000256" key="10">
    <source>
        <dbReference type="ARBA" id="ARBA00023264"/>
    </source>
</evidence>
<keyword evidence="4" id="KW-0444">Lipid biosynthesis</keyword>
<dbReference type="GO" id="GO:0004609">
    <property type="term" value="F:phosphatidylserine decarboxylase activity"/>
    <property type="evidence" value="ECO:0007669"/>
    <property type="project" value="UniProtKB-EC"/>
</dbReference>
<evidence type="ECO:0000256" key="8">
    <source>
        <dbReference type="ARBA" id="ARBA00023209"/>
    </source>
</evidence>
<comment type="pathway">
    <text evidence="2">Lipid metabolism.</text>
</comment>